<dbReference type="PRINTS" id="PR00039">
    <property type="entry name" value="HTHLYSR"/>
</dbReference>
<comment type="similarity">
    <text evidence="1">Belongs to the LysR transcriptional regulatory family.</text>
</comment>
<dbReference type="EMBL" id="JAOWLA010000018">
    <property type="protein sequence ID" value="MCV2866399.1"/>
    <property type="molecule type" value="Genomic_DNA"/>
</dbReference>
<keyword evidence="7" id="KW-1185">Reference proteome</keyword>
<keyword evidence="4" id="KW-0804">Transcription</keyword>
<name>A0ABT2Z5H5_9RHOB</name>
<protein>
    <submittedName>
        <fullName evidence="6">LysR substrate-binding domain-containing protein</fullName>
    </submittedName>
</protein>
<feature type="domain" description="HTH lysR-type" evidence="5">
    <location>
        <begin position="9"/>
        <end position="66"/>
    </location>
</feature>
<keyword evidence="3" id="KW-0238">DNA-binding</keyword>
<gene>
    <name evidence="6" type="ORF">OE647_16910</name>
</gene>
<dbReference type="Pfam" id="PF00126">
    <property type="entry name" value="HTH_1"/>
    <property type="match status" value="1"/>
</dbReference>
<keyword evidence="2" id="KW-0805">Transcription regulation</keyword>
<evidence type="ECO:0000256" key="4">
    <source>
        <dbReference type="ARBA" id="ARBA00023163"/>
    </source>
</evidence>
<sequence length="303" mass="33891">MSRLRSLIPSPHSLFVFEAAARHLNFRSAAAELNVTQPSVSQAIKALERHCGVQLFIRENRGVRLTEAGRLFHDSVRFGFRRMEDTLGALSPSRTRYLTFAASTSVAAHWLMPQLYQLQHDHPKLKIKVVTTDRDVEPDTEIDLTIWIRERGFQRPNSWHLCDEVIFPLCAPGYLADTPRIDTVQDLARHRQLHAFDRFRKRMSWAEWLAAVGAEAEPTEPDMVFNDYQLTLQAALAGEGLALGWSLSSALLVQAGLLMRPLPAEVRTGNAFFLIAAPGAAITEELGTLVAWVQSRTAGLRGA</sequence>
<dbReference type="InterPro" id="IPR036390">
    <property type="entry name" value="WH_DNA-bd_sf"/>
</dbReference>
<evidence type="ECO:0000256" key="1">
    <source>
        <dbReference type="ARBA" id="ARBA00009437"/>
    </source>
</evidence>
<dbReference type="SUPFAM" id="SSF53850">
    <property type="entry name" value="Periplasmic binding protein-like II"/>
    <property type="match status" value="1"/>
</dbReference>
<dbReference type="Gene3D" id="3.40.190.10">
    <property type="entry name" value="Periplasmic binding protein-like II"/>
    <property type="match status" value="2"/>
</dbReference>
<dbReference type="Gene3D" id="1.10.10.10">
    <property type="entry name" value="Winged helix-like DNA-binding domain superfamily/Winged helix DNA-binding domain"/>
    <property type="match status" value="1"/>
</dbReference>
<reference evidence="6 7" key="1">
    <citation type="submission" date="2022-10" db="EMBL/GenBank/DDBJ databases">
        <title>Defluviimonas sp. nov., isolated from ocean surface water.</title>
        <authorList>
            <person name="He W."/>
            <person name="Wang L."/>
            <person name="Zhang D.-F."/>
        </authorList>
    </citation>
    <scope>NUCLEOTIDE SEQUENCE [LARGE SCALE GENOMIC DNA]</scope>
    <source>
        <strain evidence="6 7">WL0075</strain>
    </source>
</reference>
<dbReference type="SUPFAM" id="SSF46785">
    <property type="entry name" value="Winged helix' DNA-binding domain"/>
    <property type="match status" value="1"/>
</dbReference>
<dbReference type="Proteomes" id="UP001652503">
    <property type="component" value="Unassembled WGS sequence"/>
</dbReference>
<evidence type="ECO:0000256" key="3">
    <source>
        <dbReference type="ARBA" id="ARBA00023125"/>
    </source>
</evidence>
<accession>A0ABT2Z5H5</accession>
<evidence type="ECO:0000313" key="7">
    <source>
        <dbReference type="Proteomes" id="UP001652503"/>
    </source>
</evidence>
<dbReference type="InterPro" id="IPR005119">
    <property type="entry name" value="LysR_subst-bd"/>
</dbReference>
<dbReference type="InterPro" id="IPR036388">
    <property type="entry name" value="WH-like_DNA-bd_sf"/>
</dbReference>
<dbReference type="PANTHER" id="PTHR30537:SF26">
    <property type="entry name" value="GLYCINE CLEAVAGE SYSTEM TRANSCRIPTIONAL ACTIVATOR"/>
    <property type="match status" value="1"/>
</dbReference>
<dbReference type="PROSITE" id="PS50931">
    <property type="entry name" value="HTH_LYSR"/>
    <property type="match status" value="1"/>
</dbReference>
<dbReference type="InterPro" id="IPR000847">
    <property type="entry name" value="LysR_HTH_N"/>
</dbReference>
<evidence type="ECO:0000256" key="2">
    <source>
        <dbReference type="ARBA" id="ARBA00023015"/>
    </source>
</evidence>
<dbReference type="PANTHER" id="PTHR30537">
    <property type="entry name" value="HTH-TYPE TRANSCRIPTIONAL REGULATOR"/>
    <property type="match status" value="1"/>
</dbReference>
<evidence type="ECO:0000313" key="6">
    <source>
        <dbReference type="EMBL" id="MCV2866399.1"/>
    </source>
</evidence>
<dbReference type="RefSeq" id="WP_263722933.1">
    <property type="nucleotide sequence ID" value="NZ_JAOWLA010000018.1"/>
</dbReference>
<dbReference type="InterPro" id="IPR058163">
    <property type="entry name" value="LysR-type_TF_proteobact-type"/>
</dbReference>
<proteinExistence type="inferred from homology"/>
<organism evidence="6 7">
    <name type="scientific">Albidovulum sediminicola</name>
    <dbReference type="NCBI Taxonomy" id="2984331"/>
    <lineage>
        <taxon>Bacteria</taxon>
        <taxon>Pseudomonadati</taxon>
        <taxon>Pseudomonadota</taxon>
        <taxon>Alphaproteobacteria</taxon>
        <taxon>Rhodobacterales</taxon>
        <taxon>Paracoccaceae</taxon>
        <taxon>Albidovulum</taxon>
    </lineage>
</organism>
<evidence type="ECO:0000259" key="5">
    <source>
        <dbReference type="PROSITE" id="PS50931"/>
    </source>
</evidence>
<dbReference type="Pfam" id="PF03466">
    <property type="entry name" value="LysR_substrate"/>
    <property type="match status" value="1"/>
</dbReference>
<comment type="caution">
    <text evidence="6">The sequence shown here is derived from an EMBL/GenBank/DDBJ whole genome shotgun (WGS) entry which is preliminary data.</text>
</comment>